<keyword evidence="2" id="KW-1185">Reference proteome</keyword>
<accession>A0ABW4ZY32</accession>
<dbReference type="Pfam" id="PF10934">
    <property type="entry name" value="Sheath_initiator"/>
    <property type="match status" value="1"/>
</dbReference>
<dbReference type="Gene3D" id="3.10.450.40">
    <property type="match status" value="1"/>
</dbReference>
<comment type="caution">
    <text evidence="1">The sequence shown here is derived from an EMBL/GenBank/DDBJ whole genome shotgun (WGS) entry which is preliminary data.</text>
</comment>
<reference evidence="2" key="1">
    <citation type="journal article" date="2019" name="Int. J. Syst. Evol. Microbiol.">
        <title>The Global Catalogue of Microorganisms (GCM) 10K type strain sequencing project: providing services to taxonomists for standard genome sequencing and annotation.</title>
        <authorList>
            <consortium name="The Broad Institute Genomics Platform"/>
            <consortium name="The Broad Institute Genome Sequencing Center for Infectious Disease"/>
            <person name="Wu L."/>
            <person name="Ma J."/>
        </authorList>
    </citation>
    <scope>NUCLEOTIDE SEQUENCE [LARGE SCALE GENOMIC DNA]</scope>
    <source>
        <strain evidence="2">CGMCC 1.13574</strain>
    </source>
</reference>
<proteinExistence type="predicted"/>
<dbReference type="EMBL" id="JBHUIO010000005">
    <property type="protein sequence ID" value="MFD2170308.1"/>
    <property type="molecule type" value="Genomic_DNA"/>
</dbReference>
<evidence type="ECO:0000313" key="1">
    <source>
        <dbReference type="EMBL" id="MFD2170308.1"/>
    </source>
</evidence>
<sequence length="136" mass="15296">MIPQGGVLKKEEISESVEPASRTYRLDLRQKRVIGTVNGIEAIEQAVYKILQTDRFDHLIYSADYGTEYGGLAGAEQGLLQSELRRRIEEALLQDDRITAVEAMRFTFGRGSALVEFTVESNYGDLLIKKEVGERV</sequence>
<dbReference type="SUPFAM" id="SSF160719">
    <property type="entry name" value="gpW/gp25-like"/>
    <property type="match status" value="1"/>
</dbReference>
<evidence type="ECO:0000313" key="2">
    <source>
        <dbReference type="Proteomes" id="UP001597343"/>
    </source>
</evidence>
<dbReference type="RefSeq" id="WP_386046141.1">
    <property type="nucleotide sequence ID" value="NZ_JBHUIO010000005.1"/>
</dbReference>
<dbReference type="InterPro" id="IPR020288">
    <property type="entry name" value="Sheath_initiator"/>
</dbReference>
<organism evidence="1 2">
    <name type="scientific">Tumebacillus lipolyticus</name>
    <dbReference type="NCBI Taxonomy" id="1280370"/>
    <lineage>
        <taxon>Bacteria</taxon>
        <taxon>Bacillati</taxon>
        <taxon>Bacillota</taxon>
        <taxon>Bacilli</taxon>
        <taxon>Bacillales</taxon>
        <taxon>Alicyclobacillaceae</taxon>
        <taxon>Tumebacillus</taxon>
    </lineage>
</organism>
<name>A0ABW4ZY32_9BACL</name>
<protein>
    <submittedName>
        <fullName evidence="1">DUF2634 domain-containing protein</fullName>
    </submittedName>
</protein>
<dbReference type="Proteomes" id="UP001597343">
    <property type="component" value="Unassembled WGS sequence"/>
</dbReference>
<gene>
    <name evidence="1" type="ORF">ACFSOY_09885</name>
</gene>